<comment type="caution">
    <text evidence="1">The sequence shown here is derived from an EMBL/GenBank/DDBJ whole genome shotgun (WGS) entry which is preliminary data.</text>
</comment>
<reference evidence="1" key="1">
    <citation type="journal article" date="2019" name="bioRxiv">
        <title>The Genome of the Zebra Mussel, Dreissena polymorpha: A Resource for Invasive Species Research.</title>
        <authorList>
            <person name="McCartney M.A."/>
            <person name="Auch B."/>
            <person name="Kono T."/>
            <person name="Mallez S."/>
            <person name="Zhang Y."/>
            <person name="Obille A."/>
            <person name="Becker A."/>
            <person name="Abrahante J.E."/>
            <person name="Garbe J."/>
            <person name="Badalamenti J.P."/>
            <person name="Herman A."/>
            <person name="Mangelson H."/>
            <person name="Liachko I."/>
            <person name="Sullivan S."/>
            <person name="Sone E.D."/>
            <person name="Koren S."/>
            <person name="Silverstein K.A.T."/>
            <person name="Beckman K.B."/>
            <person name="Gohl D.M."/>
        </authorList>
    </citation>
    <scope>NUCLEOTIDE SEQUENCE</scope>
    <source>
        <strain evidence="1">Duluth1</strain>
        <tissue evidence="1">Whole animal</tissue>
    </source>
</reference>
<sequence length="124" mass="14100">MDLCGQVTQYCLLQISSHNIDCFRPLLPGWVKLFLSHTILSVTDLCGQVKQYCLLQISSNNIVCYRSLWPGWISVARSHNIVCYRSLWPGWVKLFLSQTILSVTDLCGQVTQYCLLQISVARMG</sequence>
<dbReference type="AlphaFoldDB" id="A0A9D4QHX9"/>
<reference evidence="1" key="2">
    <citation type="submission" date="2020-11" db="EMBL/GenBank/DDBJ databases">
        <authorList>
            <person name="McCartney M.A."/>
            <person name="Auch B."/>
            <person name="Kono T."/>
            <person name="Mallez S."/>
            <person name="Becker A."/>
            <person name="Gohl D.M."/>
            <person name="Silverstein K.A.T."/>
            <person name="Koren S."/>
            <person name="Bechman K.B."/>
            <person name="Herman A."/>
            <person name="Abrahante J.E."/>
            <person name="Garbe J."/>
        </authorList>
    </citation>
    <scope>NUCLEOTIDE SEQUENCE</scope>
    <source>
        <strain evidence="1">Duluth1</strain>
        <tissue evidence="1">Whole animal</tissue>
    </source>
</reference>
<dbReference type="EMBL" id="JAIWYP010000004">
    <property type="protein sequence ID" value="KAH3832379.1"/>
    <property type="molecule type" value="Genomic_DNA"/>
</dbReference>
<protein>
    <submittedName>
        <fullName evidence="1">Uncharacterized protein</fullName>
    </submittedName>
</protein>
<proteinExistence type="predicted"/>
<keyword evidence="2" id="KW-1185">Reference proteome</keyword>
<gene>
    <name evidence="1" type="ORF">DPMN_105664</name>
</gene>
<accession>A0A9D4QHX9</accession>
<name>A0A9D4QHX9_DREPO</name>
<dbReference type="Proteomes" id="UP000828390">
    <property type="component" value="Unassembled WGS sequence"/>
</dbReference>
<organism evidence="1 2">
    <name type="scientific">Dreissena polymorpha</name>
    <name type="common">Zebra mussel</name>
    <name type="synonym">Mytilus polymorpha</name>
    <dbReference type="NCBI Taxonomy" id="45954"/>
    <lineage>
        <taxon>Eukaryota</taxon>
        <taxon>Metazoa</taxon>
        <taxon>Spiralia</taxon>
        <taxon>Lophotrochozoa</taxon>
        <taxon>Mollusca</taxon>
        <taxon>Bivalvia</taxon>
        <taxon>Autobranchia</taxon>
        <taxon>Heteroconchia</taxon>
        <taxon>Euheterodonta</taxon>
        <taxon>Imparidentia</taxon>
        <taxon>Neoheterodontei</taxon>
        <taxon>Myida</taxon>
        <taxon>Dreissenoidea</taxon>
        <taxon>Dreissenidae</taxon>
        <taxon>Dreissena</taxon>
    </lineage>
</organism>
<evidence type="ECO:0000313" key="1">
    <source>
        <dbReference type="EMBL" id="KAH3832379.1"/>
    </source>
</evidence>
<evidence type="ECO:0000313" key="2">
    <source>
        <dbReference type="Proteomes" id="UP000828390"/>
    </source>
</evidence>